<dbReference type="Proteomes" id="UP000219252">
    <property type="component" value="Unassembled WGS sequence"/>
</dbReference>
<dbReference type="InterPro" id="IPR000182">
    <property type="entry name" value="GNAT_dom"/>
</dbReference>
<dbReference type="InterPro" id="IPR016181">
    <property type="entry name" value="Acyl_CoA_acyltransferase"/>
</dbReference>
<evidence type="ECO:0000313" key="2">
    <source>
        <dbReference type="EMBL" id="SOC41034.1"/>
    </source>
</evidence>
<gene>
    <name evidence="2" type="ORF">SAMN05877842_10969</name>
</gene>
<dbReference type="EMBL" id="OBQC01000009">
    <property type="protein sequence ID" value="SOC41034.1"/>
    <property type="molecule type" value="Genomic_DNA"/>
</dbReference>
<dbReference type="PANTHER" id="PTHR43610">
    <property type="entry name" value="BLL6696 PROTEIN"/>
    <property type="match status" value="1"/>
</dbReference>
<evidence type="ECO:0000259" key="1">
    <source>
        <dbReference type="PROSITE" id="PS51186"/>
    </source>
</evidence>
<dbReference type="AlphaFoldDB" id="A0A285UGH6"/>
<sequence length="191" mass="22308">MEVLQNEIVRLEPINHSHIEGIFKAAADSMIWEHMSVELLTKESVIQYVQDGIKKREAKTDYVFVIIEQSTGQVVGATTYMDISLQHKRLEIGSTWLTPSVWRTNINTNCKYLLLKYGFEHFGMQRIQIKTGHENIRSQKAIERIGAVKEGILRNHMVRKEGIIRHTVMYSIIVEEWNEVKERFEKVLLKL</sequence>
<dbReference type="PROSITE" id="PS51186">
    <property type="entry name" value="GNAT"/>
    <property type="match status" value="1"/>
</dbReference>
<dbReference type="OrthoDB" id="9795199at2"/>
<organism evidence="2 3">
    <name type="scientific">Ureibacillus acetophenoni</name>
    <dbReference type="NCBI Taxonomy" id="614649"/>
    <lineage>
        <taxon>Bacteria</taxon>
        <taxon>Bacillati</taxon>
        <taxon>Bacillota</taxon>
        <taxon>Bacilli</taxon>
        <taxon>Bacillales</taxon>
        <taxon>Caryophanaceae</taxon>
        <taxon>Ureibacillus</taxon>
    </lineage>
</organism>
<dbReference type="SUPFAM" id="SSF55729">
    <property type="entry name" value="Acyl-CoA N-acyltransferases (Nat)"/>
    <property type="match status" value="1"/>
</dbReference>
<dbReference type="RefSeq" id="WP_097149981.1">
    <property type="nucleotide sequence ID" value="NZ_OBQC01000009.1"/>
</dbReference>
<dbReference type="Pfam" id="PF13302">
    <property type="entry name" value="Acetyltransf_3"/>
    <property type="match status" value="1"/>
</dbReference>
<evidence type="ECO:0000313" key="3">
    <source>
        <dbReference type="Proteomes" id="UP000219252"/>
    </source>
</evidence>
<dbReference type="Gene3D" id="3.40.630.30">
    <property type="match status" value="1"/>
</dbReference>
<feature type="domain" description="N-acetyltransferase" evidence="1">
    <location>
        <begin position="9"/>
        <end position="174"/>
    </location>
</feature>
<proteinExistence type="predicted"/>
<reference evidence="3" key="1">
    <citation type="submission" date="2017-08" db="EMBL/GenBank/DDBJ databases">
        <authorList>
            <person name="Varghese N."/>
            <person name="Submissions S."/>
        </authorList>
    </citation>
    <scope>NUCLEOTIDE SEQUENCE [LARGE SCALE GENOMIC DNA]</scope>
    <source>
        <strain evidence="3">JC23</strain>
    </source>
</reference>
<protein>
    <submittedName>
        <fullName evidence="2">RimJ/RimL family protein N-acetyltransferase</fullName>
    </submittedName>
</protein>
<dbReference type="GO" id="GO:0016747">
    <property type="term" value="F:acyltransferase activity, transferring groups other than amino-acyl groups"/>
    <property type="evidence" value="ECO:0007669"/>
    <property type="project" value="InterPro"/>
</dbReference>
<name>A0A285UGH6_9BACL</name>
<keyword evidence="2" id="KW-0808">Transferase</keyword>
<keyword evidence="3" id="KW-1185">Reference proteome</keyword>
<dbReference type="PANTHER" id="PTHR43610:SF1">
    <property type="entry name" value="N-ACETYLTRANSFERASE DOMAIN-CONTAINING PROTEIN"/>
    <property type="match status" value="1"/>
</dbReference>
<accession>A0A285UGH6</accession>